<evidence type="ECO:0000313" key="2">
    <source>
        <dbReference type="Proteomes" id="UP000465846"/>
    </source>
</evidence>
<gene>
    <name evidence="1" type="ORF">G3I44_01210</name>
</gene>
<reference evidence="1 2" key="1">
    <citation type="submission" date="2020-02" db="EMBL/GenBank/DDBJ databases">
        <title>Whole genome sequence of Halogeometricum borinquense strain wsp4.</title>
        <authorList>
            <person name="Verma D.K."/>
            <person name="Gopal K."/>
            <person name="Prasad E.S."/>
        </authorList>
    </citation>
    <scope>NUCLEOTIDE SEQUENCE [LARGE SCALE GENOMIC DNA]</scope>
    <source>
        <strain evidence="2">wsp4</strain>
    </source>
</reference>
<proteinExistence type="predicted"/>
<evidence type="ECO:0000313" key="1">
    <source>
        <dbReference type="EMBL" id="QIB73022.1"/>
    </source>
</evidence>
<protein>
    <submittedName>
        <fullName evidence="1">Uncharacterized protein</fullName>
    </submittedName>
</protein>
<dbReference type="EMBL" id="CP048739">
    <property type="protein sequence ID" value="QIB73022.1"/>
    <property type="molecule type" value="Genomic_DNA"/>
</dbReference>
<dbReference type="GeneID" id="44077977"/>
<name>A0A6C0UCI9_9EURY</name>
<dbReference type="Proteomes" id="UP000465846">
    <property type="component" value="Chromosome"/>
</dbReference>
<dbReference type="RefSeq" id="WP_163485181.1">
    <property type="nucleotide sequence ID" value="NZ_CP048739.1"/>
</dbReference>
<sequence>MSRRVPEFALIIGVFFGLSALVFGLVFQWSLFAIVVVAAVGTYPFVAFGLLRDDDPAAVIPPDWVFLAGIFWSLLGVLGVLADNVSLSTLPFAAAVGLILVLPPAAYAVRHDADVNPFSATQTLALGLIAAASLLLVGLVSGRPILAVIDAVLVAVAAGLYATARGVRFDARTRRNSVAVGAVLGVALIAVGVVRGGRLTDWVLVGSAVAFTPSLYVVLSRRSYR</sequence>
<organism evidence="1 2">
    <name type="scientific">Halogeometricum borinquense</name>
    <dbReference type="NCBI Taxonomy" id="60847"/>
    <lineage>
        <taxon>Archaea</taxon>
        <taxon>Methanobacteriati</taxon>
        <taxon>Methanobacteriota</taxon>
        <taxon>Stenosarchaea group</taxon>
        <taxon>Halobacteria</taxon>
        <taxon>Halobacteriales</taxon>
        <taxon>Haloferacaceae</taxon>
        <taxon>Halogeometricum</taxon>
    </lineage>
</organism>
<dbReference type="AlphaFoldDB" id="A0A6C0UCI9"/>
<accession>A0A6C0UCI9</accession>